<evidence type="ECO:0000256" key="2">
    <source>
        <dbReference type="ARBA" id="ARBA00022989"/>
    </source>
</evidence>
<dbReference type="GO" id="GO:0016020">
    <property type="term" value="C:membrane"/>
    <property type="evidence" value="ECO:0007669"/>
    <property type="project" value="InterPro"/>
</dbReference>
<organism evidence="5">
    <name type="scientific">Tanacetum cinerariifolium</name>
    <name type="common">Dalmatian daisy</name>
    <name type="synonym">Chrysanthemum cinerariifolium</name>
    <dbReference type="NCBI Taxonomy" id="118510"/>
    <lineage>
        <taxon>Eukaryota</taxon>
        <taxon>Viridiplantae</taxon>
        <taxon>Streptophyta</taxon>
        <taxon>Embryophyta</taxon>
        <taxon>Tracheophyta</taxon>
        <taxon>Spermatophyta</taxon>
        <taxon>Magnoliopsida</taxon>
        <taxon>eudicotyledons</taxon>
        <taxon>Gunneridae</taxon>
        <taxon>Pentapetalae</taxon>
        <taxon>asterids</taxon>
        <taxon>campanulids</taxon>
        <taxon>Asterales</taxon>
        <taxon>Asteraceae</taxon>
        <taxon>Asteroideae</taxon>
        <taxon>Anthemideae</taxon>
        <taxon>Anthemidinae</taxon>
        <taxon>Tanacetum</taxon>
    </lineage>
</organism>
<evidence type="ECO:0000313" key="5">
    <source>
        <dbReference type="EMBL" id="GEW59416.1"/>
    </source>
</evidence>
<evidence type="ECO:0000256" key="3">
    <source>
        <dbReference type="ARBA" id="ARBA00023136"/>
    </source>
</evidence>
<keyword evidence="2 4" id="KW-1133">Transmembrane helix</keyword>
<keyword evidence="3 4" id="KW-0472">Membrane</keyword>
<dbReference type="EMBL" id="BKCJ010065081">
    <property type="protein sequence ID" value="GEW59416.1"/>
    <property type="molecule type" value="Genomic_DNA"/>
</dbReference>
<dbReference type="GO" id="GO:0005524">
    <property type="term" value="F:ATP binding"/>
    <property type="evidence" value="ECO:0007669"/>
    <property type="project" value="InterPro"/>
</dbReference>
<reference evidence="5" key="1">
    <citation type="journal article" date="2019" name="Sci. Rep.">
        <title>Draft genome of Tanacetum cinerariifolium, the natural source of mosquito coil.</title>
        <authorList>
            <person name="Yamashiro T."/>
            <person name="Shiraishi A."/>
            <person name="Satake H."/>
            <person name="Nakayama K."/>
        </authorList>
    </citation>
    <scope>NUCLEOTIDE SEQUENCE</scope>
</reference>
<feature type="transmembrane region" description="Helical" evidence="4">
    <location>
        <begin position="58"/>
        <end position="75"/>
    </location>
</feature>
<dbReference type="InterPro" id="IPR036640">
    <property type="entry name" value="ABC1_TM_sf"/>
</dbReference>
<feature type="transmembrane region" description="Helical" evidence="4">
    <location>
        <begin position="110"/>
        <end position="128"/>
    </location>
</feature>
<keyword evidence="1 4" id="KW-0812">Transmembrane</keyword>
<dbReference type="Gene3D" id="1.20.1560.10">
    <property type="entry name" value="ABC transporter type 1, transmembrane domain"/>
    <property type="match status" value="1"/>
</dbReference>
<dbReference type="AlphaFoldDB" id="A0A699GW65"/>
<comment type="caution">
    <text evidence="5">The sequence shown here is derived from an EMBL/GenBank/DDBJ whole genome shotgun (WGS) entry which is preliminary data.</text>
</comment>
<accession>A0A699GW65</accession>
<protein>
    <submittedName>
        <fullName evidence="5">Putative multidrug resistance protein</fullName>
    </submittedName>
</protein>
<evidence type="ECO:0000256" key="1">
    <source>
        <dbReference type="ARBA" id="ARBA00022692"/>
    </source>
</evidence>
<name>A0A699GW65_TANCI</name>
<sequence length="134" mass="15585">MFYCRENWKDSRVRGLLDSATSMSATMTSINLSQFYHIFVNEATYTTKKRFRVSIMKRLQIVFAIVLVGFCWGRTAERQASWLRIKYLKTVSRQEIGFTKSEVKAIRTNIAISVAFIVFVQIAWIVVARSADWN</sequence>
<proteinExistence type="predicted"/>
<gene>
    <name evidence="5" type="ORF">Tci_231392</name>
</gene>
<evidence type="ECO:0000256" key="4">
    <source>
        <dbReference type="SAM" id="Phobius"/>
    </source>
</evidence>